<dbReference type="CDD" id="cd00200">
    <property type="entry name" value="WD40"/>
    <property type="match status" value="2"/>
</dbReference>
<feature type="domain" description="Protein kinase" evidence="6">
    <location>
        <begin position="76"/>
        <end position="352"/>
    </location>
</feature>
<dbReference type="InterPro" id="IPR008271">
    <property type="entry name" value="Ser/Thr_kinase_AS"/>
</dbReference>
<keyword evidence="8" id="KW-1185">Reference proteome</keyword>
<dbReference type="SMART" id="SM00220">
    <property type="entry name" value="S_TKc"/>
    <property type="match status" value="1"/>
</dbReference>
<feature type="repeat" description="WD" evidence="3">
    <location>
        <begin position="513"/>
        <end position="550"/>
    </location>
</feature>
<feature type="repeat" description="WD" evidence="3">
    <location>
        <begin position="924"/>
        <end position="965"/>
    </location>
</feature>
<name>A0ABY9WUG1_9BACT</name>
<keyword evidence="7" id="KW-0808">Transferase</keyword>
<dbReference type="InterPro" id="IPR011009">
    <property type="entry name" value="Kinase-like_dom_sf"/>
</dbReference>
<feature type="repeat" description="WD" evidence="3">
    <location>
        <begin position="883"/>
        <end position="924"/>
    </location>
</feature>
<evidence type="ECO:0000256" key="4">
    <source>
        <dbReference type="SAM" id="Coils"/>
    </source>
</evidence>
<evidence type="ECO:0000256" key="5">
    <source>
        <dbReference type="SAM" id="MobiDB-lite"/>
    </source>
</evidence>
<dbReference type="InterPro" id="IPR000719">
    <property type="entry name" value="Prot_kinase_dom"/>
</dbReference>
<dbReference type="Pfam" id="PF00069">
    <property type="entry name" value="Pkinase"/>
    <property type="match status" value="1"/>
</dbReference>
<feature type="repeat" description="WD" evidence="3">
    <location>
        <begin position="1090"/>
        <end position="1121"/>
    </location>
</feature>
<dbReference type="PROSITE" id="PS00108">
    <property type="entry name" value="PROTEIN_KINASE_ST"/>
    <property type="match status" value="1"/>
</dbReference>
<dbReference type="Pfam" id="PF07676">
    <property type="entry name" value="PD40"/>
    <property type="match status" value="1"/>
</dbReference>
<accession>A0ABY9WUG1</accession>
<dbReference type="PANTHER" id="PTHR19879:SF9">
    <property type="entry name" value="TRANSCRIPTION INITIATION FACTOR TFIID SUBUNIT 5"/>
    <property type="match status" value="1"/>
</dbReference>
<dbReference type="PROSITE" id="PS50294">
    <property type="entry name" value="WD_REPEATS_REGION"/>
    <property type="match status" value="7"/>
</dbReference>
<evidence type="ECO:0000313" key="7">
    <source>
        <dbReference type="EMBL" id="WNG46140.1"/>
    </source>
</evidence>
<keyword evidence="2" id="KW-0677">Repeat</keyword>
<dbReference type="PROSITE" id="PS50011">
    <property type="entry name" value="PROTEIN_KINASE_DOM"/>
    <property type="match status" value="1"/>
</dbReference>
<dbReference type="Gene3D" id="3.30.200.20">
    <property type="entry name" value="Phosphorylase Kinase, domain 1"/>
    <property type="match status" value="1"/>
</dbReference>
<feature type="region of interest" description="Disordered" evidence="5">
    <location>
        <begin position="1"/>
        <end position="71"/>
    </location>
</feature>
<dbReference type="SUPFAM" id="SSF56112">
    <property type="entry name" value="Protein kinase-like (PK-like)"/>
    <property type="match status" value="1"/>
</dbReference>
<dbReference type="SUPFAM" id="SSF50998">
    <property type="entry name" value="Quinoprotein alcohol dehydrogenase-like"/>
    <property type="match status" value="1"/>
</dbReference>
<feature type="compositionally biased region" description="Low complexity" evidence="5">
    <location>
        <begin position="52"/>
        <end position="63"/>
    </location>
</feature>
<dbReference type="EMBL" id="CP043494">
    <property type="protein sequence ID" value="WNG46140.1"/>
    <property type="molecule type" value="Genomic_DNA"/>
</dbReference>
<dbReference type="InterPro" id="IPR020472">
    <property type="entry name" value="WD40_PAC1"/>
</dbReference>
<gene>
    <name evidence="7" type="ORF">F0U60_19990</name>
</gene>
<protein>
    <submittedName>
        <fullName evidence="7">Protein kinase</fullName>
    </submittedName>
</protein>
<dbReference type="InterPro" id="IPR011047">
    <property type="entry name" value="Quinoprotein_ADH-like_sf"/>
</dbReference>
<dbReference type="Gene3D" id="2.130.10.10">
    <property type="entry name" value="YVTN repeat-like/Quinoprotein amine dehydrogenase"/>
    <property type="match status" value="4"/>
</dbReference>
<feature type="repeat" description="WD" evidence="3">
    <location>
        <begin position="1049"/>
        <end position="1090"/>
    </location>
</feature>
<dbReference type="RefSeq" id="WP_395822299.1">
    <property type="nucleotide sequence ID" value="NZ_CP043494.1"/>
</dbReference>
<dbReference type="InterPro" id="IPR015943">
    <property type="entry name" value="WD40/YVTN_repeat-like_dom_sf"/>
</dbReference>
<dbReference type="InterPro" id="IPR011659">
    <property type="entry name" value="WD40"/>
</dbReference>
<feature type="repeat" description="WD" evidence="3">
    <location>
        <begin position="760"/>
        <end position="795"/>
    </location>
</feature>
<dbReference type="Gene3D" id="1.10.510.10">
    <property type="entry name" value="Transferase(Phosphotransferase) domain 1"/>
    <property type="match status" value="1"/>
</dbReference>
<evidence type="ECO:0000259" key="6">
    <source>
        <dbReference type="PROSITE" id="PS50011"/>
    </source>
</evidence>
<dbReference type="PROSITE" id="PS00678">
    <property type="entry name" value="WD_REPEATS_1"/>
    <property type="match status" value="3"/>
</dbReference>
<organism evidence="7 8">
    <name type="scientific">Archangium minus</name>
    <dbReference type="NCBI Taxonomy" id="83450"/>
    <lineage>
        <taxon>Bacteria</taxon>
        <taxon>Pseudomonadati</taxon>
        <taxon>Myxococcota</taxon>
        <taxon>Myxococcia</taxon>
        <taxon>Myxococcales</taxon>
        <taxon>Cystobacterineae</taxon>
        <taxon>Archangiaceae</taxon>
        <taxon>Archangium</taxon>
    </lineage>
</organism>
<dbReference type="PROSITE" id="PS50082">
    <property type="entry name" value="WD_REPEATS_2"/>
    <property type="match status" value="9"/>
</dbReference>
<feature type="repeat" description="WD" evidence="3">
    <location>
        <begin position="719"/>
        <end position="760"/>
    </location>
</feature>
<dbReference type="Pfam" id="PF00400">
    <property type="entry name" value="WD40"/>
    <property type="match status" value="9"/>
</dbReference>
<sequence>MSQARPPEGIGPSDEPDASVSGSASTYVPPVQSVPGSREDASGMESATTLLSPSSAPVSGVPADDATLPKVDPSRYAITGELAHGGIGRILRARDLRLDRPVAIKEMLSPVREAESRFVAEALVTARLQHPSIVPVYEAGRWPGGEPFYSMKLVSGRSLADVIAERATLEERLALLPHVLAVAEAIAYAHSERIIHRDLKPANVLVGDFGETVVIDWGLAKDLSREGGSEAVGNAGTASDAEDGGLTRVGTVMGTPAYMPPEQAMGQPVDERADVYALGAILYHLLAGTQPYDGGSSGQVLQRVVQGPPPPLSRRQLCIPVDLVAIVTKAMAREPAERYATARELAEDLRRFQTGQIVGAYEYSRMELLRRFVRRYRAAVLVTGVAMTLLAVLGGVSLGRILDERDRAERKQAEATARADELMLVQARNAVEFDPIDAIRWLRRLSPEFTGWSAVRTLAADARTHGFATVLRGHSEVVNALLFSVDGRYLLSSSDDHSVRLSELSRGTSRALLPGHSDEVWRLVRFPDDRSVISSSKDGTLRRWDFDTGEGRIFATLAGPVSALVTTADGRYLFTNSRVDDQLFIWDRDGGPMRMVHTGHGGLEELMVSPDGRYVLLCTYPNHRAVLGDLTRGAFQPLEDGGMARGMALSPNGELAVVAGRDGVLRAFETRSGRSRHLGEHFGMAMVPSFSPDGGSLAFANLEGDVRLLELASGQSRVLGHMEGMLQYIRFSPDGRYVVASGNGSAARLWNLSTGEVRVLRAAPEVIFSTWFSPDGRHLATGSSDGTLRLFSVDSELHRVLVTAPRPLVALARSPDGQRLATLDDQGTLRLFDPAGGTLLLEERDCVPDLLVYSPDGRWLVSAGPGGRLQQRKGSTGRVERVLEGHTGRLTALAVSGDGQWLASADRGGEVRLWELASGEGRVLGRQDKKVFQLTFAPDGGWLASAGGDGTVRVWNVGSGAERVLGRHEDEVHAVAFSPEGGRLVSGGMDHTLRFWNLEGGPGPRLDSSGAGIEEVLFSPDGGLVVSRSKLDPRLRLWDGRTGELRRVLRGHIADVTDLAFSPDGTRLASASHDKTVRLWDLASGEARALRGHASTVRRVEFLPDGQGLVSIGQEGAVRLWPDELPWDQASLRTWMATVKGAEPELRMLPLPLGEGGG</sequence>
<evidence type="ECO:0000256" key="1">
    <source>
        <dbReference type="ARBA" id="ARBA00022574"/>
    </source>
</evidence>
<dbReference type="InterPro" id="IPR011044">
    <property type="entry name" value="Quino_amine_DH_bsu"/>
</dbReference>
<dbReference type="InterPro" id="IPR019775">
    <property type="entry name" value="WD40_repeat_CS"/>
</dbReference>
<keyword evidence="4" id="KW-0175">Coiled coil</keyword>
<dbReference type="SUPFAM" id="SSF50969">
    <property type="entry name" value="YVTN repeat-like/Quinoprotein amine dehydrogenase"/>
    <property type="match status" value="1"/>
</dbReference>
<feature type="region of interest" description="Disordered" evidence="5">
    <location>
        <begin position="227"/>
        <end position="246"/>
    </location>
</feature>
<dbReference type="Proteomes" id="UP001611383">
    <property type="component" value="Chromosome"/>
</dbReference>
<feature type="repeat" description="WD" evidence="3">
    <location>
        <begin position="471"/>
        <end position="512"/>
    </location>
</feature>
<evidence type="ECO:0000256" key="3">
    <source>
        <dbReference type="PROSITE-ProRule" id="PRU00221"/>
    </source>
</evidence>
<keyword evidence="7" id="KW-0418">Kinase</keyword>
<evidence type="ECO:0000313" key="8">
    <source>
        <dbReference type="Proteomes" id="UP001611383"/>
    </source>
</evidence>
<evidence type="ECO:0000256" key="2">
    <source>
        <dbReference type="ARBA" id="ARBA00022737"/>
    </source>
</evidence>
<dbReference type="InterPro" id="IPR001680">
    <property type="entry name" value="WD40_rpt"/>
</dbReference>
<feature type="repeat" description="WD" evidence="3">
    <location>
        <begin position="965"/>
        <end position="999"/>
    </location>
</feature>
<reference evidence="7 8" key="1">
    <citation type="submission" date="2019-08" db="EMBL/GenBank/DDBJ databases">
        <title>Archangium and Cystobacter genomes.</title>
        <authorList>
            <person name="Chen I.-C.K."/>
            <person name="Wielgoss S."/>
        </authorList>
    </citation>
    <scope>NUCLEOTIDE SEQUENCE [LARGE SCALE GENOMIC DNA]</scope>
    <source>
        <strain evidence="7 8">Cbm 6</strain>
    </source>
</reference>
<dbReference type="PRINTS" id="PR00320">
    <property type="entry name" value="GPROTEINBRPT"/>
</dbReference>
<proteinExistence type="predicted"/>
<dbReference type="CDD" id="cd14014">
    <property type="entry name" value="STKc_PknB_like"/>
    <property type="match status" value="1"/>
</dbReference>
<dbReference type="SMART" id="SM00320">
    <property type="entry name" value="WD40"/>
    <property type="match status" value="13"/>
</dbReference>
<dbReference type="GO" id="GO:0016301">
    <property type="term" value="F:kinase activity"/>
    <property type="evidence" value="ECO:0007669"/>
    <property type="project" value="UniProtKB-KW"/>
</dbReference>
<keyword evidence="1 3" id="KW-0853">WD repeat</keyword>
<feature type="coiled-coil region" evidence="4">
    <location>
        <begin position="398"/>
        <end position="425"/>
    </location>
</feature>
<dbReference type="PANTHER" id="PTHR19879">
    <property type="entry name" value="TRANSCRIPTION INITIATION FACTOR TFIID"/>
    <property type="match status" value="1"/>
</dbReference>